<dbReference type="GO" id="GO:0004553">
    <property type="term" value="F:hydrolase activity, hydrolyzing O-glycosyl compounds"/>
    <property type="evidence" value="ECO:0007669"/>
    <property type="project" value="InterPro"/>
</dbReference>
<evidence type="ECO:0000256" key="5">
    <source>
        <dbReference type="RuleBase" id="RU361120"/>
    </source>
</evidence>
<keyword evidence="5" id="KW-0052">Apoplast</keyword>
<reference evidence="8" key="2">
    <citation type="submission" date="2021-12" db="EMBL/GenBank/DDBJ databases">
        <title>Resequencing data analysis of finger millet.</title>
        <authorList>
            <person name="Hatakeyama M."/>
            <person name="Aluri S."/>
            <person name="Balachadran M.T."/>
            <person name="Sivarajan S.R."/>
            <person name="Poveda L."/>
            <person name="Shimizu-Inatsugi R."/>
            <person name="Schlapbach R."/>
            <person name="Sreeman S.M."/>
            <person name="Shimizu K.K."/>
        </authorList>
    </citation>
    <scope>NUCLEOTIDE SEQUENCE</scope>
</reference>
<organism evidence="8 9">
    <name type="scientific">Eleusine coracana subsp. coracana</name>
    <dbReference type="NCBI Taxonomy" id="191504"/>
    <lineage>
        <taxon>Eukaryota</taxon>
        <taxon>Viridiplantae</taxon>
        <taxon>Streptophyta</taxon>
        <taxon>Embryophyta</taxon>
        <taxon>Tracheophyta</taxon>
        <taxon>Spermatophyta</taxon>
        <taxon>Magnoliopsida</taxon>
        <taxon>Liliopsida</taxon>
        <taxon>Poales</taxon>
        <taxon>Poaceae</taxon>
        <taxon>PACMAD clade</taxon>
        <taxon>Chloridoideae</taxon>
        <taxon>Cynodonteae</taxon>
        <taxon>Eleusininae</taxon>
        <taxon>Eleusine</taxon>
    </lineage>
</organism>
<protein>
    <recommendedName>
        <fullName evidence="5">Xyloglucan endotransglucosylase/hydrolase</fullName>
        <ecNumber evidence="5">2.4.1.207</ecNumber>
    </recommendedName>
</protein>
<keyword evidence="5" id="KW-0732">Signal</keyword>
<comment type="function">
    <text evidence="5">Catalyzes xyloglucan endohydrolysis (XEH) and/or endotransglycosylation (XET). Cleaves and religates xyloglucan polymers, an essential constituent of the primary cell wall, and thereby participates in cell wall construction of growing tissues.</text>
</comment>
<gene>
    <name evidence="8" type="primary">gb01604</name>
    <name evidence="8" type="ORF">PR202_gb01604</name>
</gene>
<keyword evidence="4 5" id="KW-0326">Glycosidase</keyword>
<keyword evidence="5" id="KW-0134">Cell wall</keyword>
<dbReference type="AlphaFoldDB" id="A0AAV5DW96"/>
<sequence length="301" mass="33714">MARLAPAATAVMVLAAVVSVAAGLQAINVTSISFEEGYAPLFGHDTILRSADDRTVSLLLDRTTGSGFISSAMYQHGLFSASIKLPSDYTAGVVVAFYTNVYGNGSVSRGREERYVLPFDPTTEFHRYSILWTPSSVAFYVDDVPVREVRRSPSIGGDFPSKPMSLYATVWDASNWATSGGKYKVNYRMMTMMPPDGEVIESFRRCAAAEERLRAADVAVMTLEKQQAMRRFREQYMVYSYCYDTLRYPVPFPECDVVESERRRFKDSGHLRFALRRGQQRRRGGRAMVGRGNRGRHVVAS</sequence>
<evidence type="ECO:0000256" key="2">
    <source>
        <dbReference type="ARBA" id="ARBA00022801"/>
    </source>
</evidence>
<dbReference type="PANTHER" id="PTHR31062">
    <property type="entry name" value="XYLOGLUCAN ENDOTRANSGLUCOSYLASE/HYDROLASE PROTEIN 8-RELATED"/>
    <property type="match status" value="1"/>
</dbReference>
<proteinExistence type="inferred from homology"/>
<feature type="region of interest" description="Disordered" evidence="6">
    <location>
        <begin position="277"/>
        <end position="301"/>
    </location>
</feature>
<dbReference type="GO" id="GO:0042546">
    <property type="term" value="P:cell wall biogenesis"/>
    <property type="evidence" value="ECO:0007669"/>
    <property type="project" value="InterPro"/>
</dbReference>
<comment type="PTM">
    <text evidence="5">Contains at least one intrachain disulfide bond essential for its enzymatic activity.</text>
</comment>
<feature type="domain" description="GH16" evidence="7">
    <location>
        <begin position="1"/>
        <end position="196"/>
    </location>
</feature>
<keyword evidence="5" id="KW-0964">Secreted</keyword>
<evidence type="ECO:0000259" key="7">
    <source>
        <dbReference type="PROSITE" id="PS51762"/>
    </source>
</evidence>
<feature type="chain" id="PRO_5043103665" description="Xyloglucan endotransglucosylase/hydrolase" evidence="5">
    <location>
        <begin position="27"/>
        <end position="301"/>
    </location>
</feature>
<dbReference type="EC" id="2.4.1.207" evidence="5"/>
<evidence type="ECO:0000313" key="9">
    <source>
        <dbReference type="Proteomes" id="UP001054889"/>
    </source>
</evidence>
<dbReference type="Proteomes" id="UP001054889">
    <property type="component" value="Unassembled WGS sequence"/>
</dbReference>
<keyword evidence="2 5" id="KW-0378">Hydrolase</keyword>
<dbReference type="InterPro" id="IPR000757">
    <property type="entry name" value="Beta-glucanase-like"/>
</dbReference>
<dbReference type="EMBL" id="BQKI01000071">
    <property type="protein sequence ID" value="GJN14747.1"/>
    <property type="molecule type" value="Genomic_DNA"/>
</dbReference>
<dbReference type="PIRSF" id="PIRSF005604">
    <property type="entry name" value="XET"/>
    <property type="match status" value="1"/>
</dbReference>
<dbReference type="InterPro" id="IPR044791">
    <property type="entry name" value="Beta-glucanase/XTH"/>
</dbReference>
<evidence type="ECO:0000256" key="3">
    <source>
        <dbReference type="ARBA" id="ARBA00023157"/>
    </source>
</evidence>
<reference evidence="8" key="1">
    <citation type="journal article" date="2018" name="DNA Res.">
        <title>Multiple hybrid de novo genome assembly of finger millet, an orphan allotetraploid crop.</title>
        <authorList>
            <person name="Hatakeyama M."/>
            <person name="Aluri S."/>
            <person name="Balachadran M.T."/>
            <person name="Sivarajan S.R."/>
            <person name="Patrignani A."/>
            <person name="Gruter S."/>
            <person name="Poveda L."/>
            <person name="Shimizu-Inatsugi R."/>
            <person name="Baeten J."/>
            <person name="Francoijs K.J."/>
            <person name="Nataraja K.N."/>
            <person name="Reddy Y.A.N."/>
            <person name="Phadnis S."/>
            <person name="Ravikumar R.L."/>
            <person name="Schlapbach R."/>
            <person name="Sreeman S.M."/>
            <person name="Shimizu K.K."/>
        </authorList>
    </citation>
    <scope>NUCLEOTIDE SEQUENCE</scope>
</reference>
<dbReference type="GO" id="GO:0010411">
    <property type="term" value="P:xyloglucan metabolic process"/>
    <property type="evidence" value="ECO:0007669"/>
    <property type="project" value="InterPro"/>
</dbReference>
<feature type="signal peptide" evidence="5">
    <location>
        <begin position="1"/>
        <end position="26"/>
    </location>
</feature>
<evidence type="ECO:0000256" key="6">
    <source>
        <dbReference type="SAM" id="MobiDB-lite"/>
    </source>
</evidence>
<dbReference type="GO" id="GO:0071555">
    <property type="term" value="P:cell wall organization"/>
    <property type="evidence" value="ECO:0007669"/>
    <property type="project" value="UniProtKB-KW"/>
</dbReference>
<keyword evidence="1 5" id="KW-0808">Transferase</keyword>
<dbReference type="Pfam" id="PF00722">
    <property type="entry name" value="Glyco_hydro_16"/>
    <property type="match status" value="1"/>
</dbReference>
<dbReference type="PROSITE" id="PS51762">
    <property type="entry name" value="GH16_2"/>
    <property type="match status" value="1"/>
</dbReference>
<evidence type="ECO:0000313" key="8">
    <source>
        <dbReference type="EMBL" id="GJN14747.1"/>
    </source>
</evidence>
<dbReference type="InterPro" id="IPR013320">
    <property type="entry name" value="ConA-like_dom_sf"/>
</dbReference>
<comment type="caution">
    <text evidence="8">The sequence shown here is derived from an EMBL/GenBank/DDBJ whole genome shotgun (WGS) entry which is preliminary data.</text>
</comment>
<evidence type="ECO:0000256" key="4">
    <source>
        <dbReference type="ARBA" id="ARBA00023295"/>
    </source>
</evidence>
<dbReference type="GO" id="GO:0016762">
    <property type="term" value="F:xyloglucan:xyloglucosyl transferase activity"/>
    <property type="evidence" value="ECO:0007669"/>
    <property type="project" value="UniProtKB-EC"/>
</dbReference>
<keyword evidence="5" id="KW-0961">Cell wall biogenesis/degradation</keyword>
<name>A0AAV5DW96_ELECO</name>
<comment type="subcellular location">
    <subcellularLocation>
        <location evidence="5">Secreted</location>
        <location evidence="5">Cell wall</location>
    </subcellularLocation>
    <subcellularLocation>
        <location evidence="5">Secreted</location>
        <location evidence="5">Extracellular space</location>
        <location evidence="5">Apoplast</location>
    </subcellularLocation>
</comment>
<dbReference type="InterPro" id="IPR010713">
    <property type="entry name" value="XET_C"/>
</dbReference>
<dbReference type="InterPro" id="IPR016455">
    <property type="entry name" value="XTH"/>
</dbReference>
<keyword evidence="3" id="KW-1015">Disulfide bond</keyword>
<keyword evidence="9" id="KW-1185">Reference proteome</keyword>
<comment type="similarity">
    <text evidence="5">Belongs to the glycosyl hydrolase 16 family.</text>
</comment>
<dbReference type="Pfam" id="PF06955">
    <property type="entry name" value="XET_C"/>
    <property type="match status" value="1"/>
</dbReference>
<dbReference type="GO" id="GO:0048046">
    <property type="term" value="C:apoplast"/>
    <property type="evidence" value="ECO:0007669"/>
    <property type="project" value="UniProtKB-SubCell"/>
</dbReference>
<dbReference type="Gene3D" id="2.60.120.200">
    <property type="match status" value="2"/>
</dbReference>
<accession>A0AAV5DW96</accession>
<evidence type="ECO:0000256" key="1">
    <source>
        <dbReference type="ARBA" id="ARBA00022679"/>
    </source>
</evidence>
<dbReference type="SUPFAM" id="SSF49899">
    <property type="entry name" value="Concanavalin A-like lectins/glucanases"/>
    <property type="match status" value="1"/>
</dbReference>